<proteinExistence type="inferred from homology"/>
<dbReference type="PRINTS" id="PR00081">
    <property type="entry name" value="GDHRDH"/>
</dbReference>
<dbReference type="FunFam" id="3.40.50.720:FF:000173">
    <property type="entry name" value="3-oxoacyl-[acyl-carrier protein] reductase"/>
    <property type="match status" value="1"/>
</dbReference>
<comment type="caution">
    <text evidence="3">The sequence shown here is derived from an EMBL/GenBank/DDBJ whole genome shotgun (WGS) entry which is preliminary data.</text>
</comment>
<dbReference type="InterPro" id="IPR050259">
    <property type="entry name" value="SDR"/>
</dbReference>
<keyword evidence="2" id="KW-0560">Oxidoreductase</keyword>
<dbReference type="GO" id="GO:0032787">
    <property type="term" value="P:monocarboxylic acid metabolic process"/>
    <property type="evidence" value="ECO:0007669"/>
    <property type="project" value="UniProtKB-ARBA"/>
</dbReference>
<dbReference type="PRINTS" id="PR00080">
    <property type="entry name" value="SDRFAMILY"/>
</dbReference>
<comment type="similarity">
    <text evidence="1">Belongs to the short-chain dehydrogenases/reductases (SDR) family.</text>
</comment>
<dbReference type="AlphaFoldDB" id="A0A3N1CZ79"/>
<dbReference type="EMBL" id="RJKE01000001">
    <property type="protein sequence ID" value="ROO86585.1"/>
    <property type="molecule type" value="Genomic_DNA"/>
</dbReference>
<dbReference type="InterPro" id="IPR002347">
    <property type="entry name" value="SDR_fam"/>
</dbReference>
<dbReference type="PROSITE" id="PS00061">
    <property type="entry name" value="ADH_SHORT"/>
    <property type="match status" value="1"/>
</dbReference>
<name>A0A3N1CZ79_9ACTN</name>
<dbReference type="Gene3D" id="3.40.50.720">
    <property type="entry name" value="NAD(P)-binding Rossmann-like Domain"/>
    <property type="match status" value="1"/>
</dbReference>
<accession>A0A3N1CZ79</accession>
<dbReference type="InterPro" id="IPR020904">
    <property type="entry name" value="Sc_DH/Rdtase_CS"/>
</dbReference>
<dbReference type="PANTHER" id="PTHR42879">
    <property type="entry name" value="3-OXOACYL-(ACYL-CARRIER-PROTEIN) REDUCTASE"/>
    <property type="match status" value="1"/>
</dbReference>
<reference evidence="3 4" key="1">
    <citation type="submission" date="2018-11" db="EMBL/GenBank/DDBJ databases">
        <title>Sequencing the genomes of 1000 actinobacteria strains.</title>
        <authorList>
            <person name="Klenk H.-P."/>
        </authorList>
    </citation>
    <scope>NUCLEOTIDE SEQUENCE [LARGE SCALE GENOMIC DNA]</scope>
    <source>
        <strain evidence="3 4">DSM 44254</strain>
    </source>
</reference>
<sequence length="258" mass="26813">MTAEQTHAGRRALVTGAGQGMGRVIARELARRGAEVIVNDLDRDRADAVAAEITAAGGKASGTVFDVTDFGSVRAAAEAIGPLDVLVNNAGNAGRVTGPTRDDFAPFVATDPADWDGFLNVNLYGVMHTARAFVPAMIERSWGRVVTIISDAGRLGEPTMAAYSAAKAGAAGFSRALAREVGRYGVTVNCVSLGTVGPDRAEDDPDAPELAQAVSRYVIRRSGRPDEVAAMIAFLSGPQAGWVTGQTYPVNGGYSFAL</sequence>
<evidence type="ECO:0000313" key="4">
    <source>
        <dbReference type="Proteomes" id="UP000272400"/>
    </source>
</evidence>
<gene>
    <name evidence="3" type="ORF">EDD29_4158</name>
</gene>
<dbReference type="SUPFAM" id="SSF51735">
    <property type="entry name" value="NAD(P)-binding Rossmann-fold domains"/>
    <property type="match status" value="1"/>
</dbReference>
<keyword evidence="4" id="KW-1185">Reference proteome</keyword>
<evidence type="ECO:0000313" key="3">
    <source>
        <dbReference type="EMBL" id="ROO86585.1"/>
    </source>
</evidence>
<evidence type="ECO:0000256" key="2">
    <source>
        <dbReference type="ARBA" id="ARBA00023002"/>
    </source>
</evidence>
<dbReference type="GO" id="GO:0016491">
    <property type="term" value="F:oxidoreductase activity"/>
    <property type="evidence" value="ECO:0007669"/>
    <property type="project" value="UniProtKB-KW"/>
</dbReference>
<dbReference type="InterPro" id="IPR036291">
    <property type="entry name" value="NAD(P)-bd_dom_sf"/>
</dbReference>
<dbReference type="PANTHER" id="PTHR42879:SF2">
    <property type="entry name" value="3-OXOACYL-[ACYL-CARRIER-PROTEIN] REDUCTASE FABG"/>
    <property type="match status" value="1"/>
</dbReference>
<dbReference type="Proteomes" id="UP000272400">
    <property type="component" value="Unassembled WGS sequence"/>
</dbReference>
<evidence type="ECO:0000256" key="1">
    <source>
        <dbReference type="ARBA" id="ARBA00006484"/>
    </source>
</evidence>
<organism evidence="3 4">
    <name type="scientific">Actinocorallia herbida</name>
    <dbReference type="NCBI Taxonomy" id="58109"/>
    <lineage>
        <taxon>Bacteria</taxon>
        <taxon>Bacillati</taxon>
        <taxon>Actinomycetota</taxon>
        <taxon>Actinomycetes</taxon>
        <taxon>Streptosporangiales</taxon>
        <taxon>Thermomonosporaceae</taxon>
        <taxon>Actinocorallia</taxon>
    </lineage>
</organism>
<dbReference type="Pfam" id="PF13561">
    <property type="entry name" value="adh_short_C2"/>
    <property type="match status" value="1"/>
</dbReference>
<dbReference type="RefSeq" id="WP_123665971.1">
    <property type="nucleotide sequence ID" value="NZ_RJKE01000001.1"/>
</dbReference>
<dbReference type="OrthoDB" id="7064009at2"/>
<protein>
    <submittedName>
        <fullName evidence="3">3-oxoacyl-[acyl-carrier protein] reductase</fullName>
    </submittedName>
</protein>